<dbReference type="Gene3D" id="1.10.3300.10">
    <property type="entry name" value="Jann2411-like domain"/>
    <property type="match status" value="1"/>
</dbReference>
<name>A0ABY2BM63_9ACTN</name>
<dbReference type="InterPro" id="IPR023286">
    <property type="entry name" value="ABATE_dom_sf"/>
</dbReference>
<gene>
    <name evidence="2" type="ORF">EV644_105474</name>
</gene>
<dbReference type="SUPFAM" id="SSF160904">
    <property type="entry name" value="Jann2411-like"/>
    <property type="match status" value="1"/>
</dbReference>
<dbReference type="RefSeq" id="WP_132189349.1">
    <property type="nucleotide sequence ID" value="NZ_SLWM01000005.1"/>
</dbReference>
<keyword evidence="3" id="KW-1185">Reference proteome</keyword>
<evidence type="ECO:0000259" key="1">
    <source>
        <dbReference type="Pfam" id="PF11706"/>
    </source>
</evidence>
<dbReference type="EMBL" id="SLWM01000005">
    <property type="protein sequence ID" value="TCO24440.1"/>
    <property type="molecule type" value="Genomic_DNA"/>
</dbReference>
<dbReference type="PANTHER" id="PTHR35525:SF3">
    <property type="entry name" value="BLL6575 PROTEIN"/>
    <property type="match status" value="1"/>
</dbReference>
<protein>
    <submittedName>
        <fullName evidence="2">RNA-binding Zn ribbon-like protein</fullName>
    </submittedName>
</protein>
<dbReference type="PANTHER" id="PTHR35525">
    <property type="entry name" value="BLL6575 PROTEIN"/>
    <property type="match status" value="1"/>
</dbReference>
<comment type="caution">
    <text evidence="2">The sequence shown here is derived from an EMBL/GenBank/DDBJ whole genome shotgun (WGS) entry which is preliminary data.</text>
</comment>
<proteinExistence type="predicted"/>
<evidence type="ECO:0000313" key="2">
    <source>
        <dbReference type="EMBL" id="TCO24440.1"/>
    </source>
</evidence>
<reference evidence="2 3" key="1">
    <citation type="journal article" date="2015" name="Stand. Genomic Sci.">
        <title>Genomic Encyclopedia of Bacterial and Archaeal Type Strains, Phase III: the genomes of soil and plant-associated and newly described type strains.</title>
        <authorList>
            <person name="Whitman W.B."/>
            <person name="Woyke T."/>
            <person name="Klenk H.P."/>
            <person name="Zhou Y."/>
            <person name="Lilburn T.G."/>
            <person name="Beck B.J."/>
            <person name="De Vos P."/>
            <person name="Vandamme P."/>
            <person name="Eisen J.A."/>
            <person name="Garrity G."/>
            <person name="Hugenholtz P."/>
            <person name="Kyrpides N.C."/>
        </authorList>
    </citation>
    <scope>NUCLEOTIDE SEQUENCE [LARGE SCALE GENOMIC DNA]</scope>
    <source>
        <strain evidence="2 3">VKM Ac-2538</strain>
    </source>
</reference>
<dbReference type="InterPro" id="IPR021005">
    <property type="entry name" value="Znf_CGNR"/>
</dbReference>
<dbReference type="Pfam" id="PF11706">
    <property type="entry name" value="zf-CGNR"/>
    <property type="match status" value="1"/>
</dbReference>
<dbReference type="Pfam" id="PF07336">
    <property type="entry name" value="ABATE"/>
    <property type="match status" value="1"/>
</dbReference>
<feature type="domain" description="Zinc finger CGNR" evidence="1">
    <location>
        <begin position="132"/>
        <end position="174"/>
    </location>
</feature>
<sequence>MGYQPELIGGQLLLDLLNTVSWRLDDSRWIDLLSTPAALDDWCSAVGLSAPRNTKLEDVTRVRETAYLVVLPLARGEEPAEVDLEALQDLLVDALSQAKPTGVRPLDWTTDDLPATLALSAARLLEHEDLSRLRECQDDDCGWLFMDRSKNGSRRWCSSRDCGNRARAKRHYQRVRAVQS</sequence>
<evidence type="ECO:0000313" key="3">
    <source>
        <dbReference type="Proteomes" id="UP000295818"/>
    </source>
</evidence>
<organism evidence="2 3">
    <name type="scientific">Kribbella orskensis</name>
    <dbReference type="NCBI Taxonomy" id="2512216"/>
    <lineage>
        <taxon>Bacteria</taxon>
        <taxon>Bacillati</taxon>
        <taxon>Actinomycetota</taxon>
        <taxon>Actinomycetes</taxon>
        <taxon>Propionibacteriales</taxon>
        <taxon>Kribbellaceae</taxon>
        <taxon>Kribbella</taxon>
    </lineage>
</organism>
<accession>A0ABY2BM63</accession>
<dbReference type="InterPro" id="IPR010852">
    <property type="entry name" value="ABATE"/>
</dbReference>
<dbReference type="Proteomes" id="UP000295818">
    <property type="component" value="Unassembled WGS sequence"/>
</dbReference>